<proteinExistence type="predicted"/>
<accession>A0A834XA81</accession>
<dbReference type="Proteomes" id="UP000634136">
    <property type="component" value="Unassembled WGS sequence"/>
</dbReference>
<gene>
    <name evidence="2" type="ORF">G2W53_003594</name>
</gene>
<sequence length="84" mass="9079">MRLARGGVTTPSVEGIEVKGGKRKSMEEGMNEITDIENGDAWNEELLKMAFDETICQHIMCIPPNSAQGGDKSSVPVGDNEIQS</sequence>
<dbReference type="EMBL" id="JAAIUW010000002">
    <property type="protein sequence ID" value="KAF7841296.1"/>
    <property type="molecule type" value="Genomic_DNA"/>
</dbReference>
<evidence type="ECO:0000256" key="1">
    <source>
        <dbReference type="SAM" id="MobiDB-lite"/>
    </source>
</evidence>
<feature type="region of interest" description="Disordered" evidence="1">
    <location>
        <begin position="64"/>
        <end position="84"/>
    </location>
</feature>
<evidence type="ECO:0000313" key="3">
    <source>
        <dbReference type="Proteomes" id="UP000634136"/>
    </source>
</evidence>
<protein>
    <submittedName>
        <fullName evidence="2">Uncharacterized protein</fullName>
    </submittedName>
</protein>
<reference evidence="2" key="1">
    <citation type="submission" date="2020-09" db="EMBL/GenBank/DDBJ databases">
        <title>Genome-Enabled Discovery of Anthraquinone Biosynthesis in Senna tora.</title>
        <authorList>
            <person name="Kang S.-H."/>
            <person name="Pandey R.P."/>
            <person name="Lee C.-M."/>
            <person name="Sim J.-S."/>
            <person name="Jeong J.-T."/>
            <person name="Choi B.-S."/>
            <person name="Jung M."/>
            <person name="Ginzburg D."/>
            <person name="Zhao K."/>
            <person name="Won S.Y."/>
            <person name="Oh T.-J."/>
            <person name="Yu Y."/>
            <person name="Kim N.-H."/>
            <person name="Lee O.R."/>
            <person name="Lee T.-H."/>
            <person name="Bashyal P."/>
            <person name="Kim T.-S."/>
            <person name="Lee W.-H."/>
            <person name="Kawkins C."/>
            <person name="Kim C.-K."/>
            <person name="Kim J.S."/>
            <person name="Ahn B.O."/>
            <person name="Rhee S.Y."/>
            <person name="Sohng J.K."/>
        </authorList>
    </citation>
    <scope>NUCLEOTIDE SEQUENCE</scope>
    <source>
        <tissue evidence="2">Leaf</tissue>
    </source>
</reference>
<dbReference type="AlphaFoldDB" id="A0A834XA81"/>
<name>A0A834XA81_9FABA</name>
<feature type="compositionally biased region" description="Basic and acidic residues" evidence="1">
    <location>
        <begin position="16"/>
        <end position="27"/>
    </location>
</feature>
<evidence type="ECO:0000313" key="2">
    <source>
        <dbReference type="EMBL" id="KAF7841296.1"/>
    </source>
</evidence>
<feature type="region of interest" description="Disordered" evidence="1">
    <location>
        <begin position="1"/>
        <end position="27"/>
    </location>
</feature>
<organism evidence="2 3">
    <name type="scientific">Senna tora</name>
    <dbReference type="NCBI Taxonomy" id="362788"/>
    <lineage>
        <taxon>Eukaryota</taxon>
        <taxon>Viridiplantae</taxon>
        <taxon>Streptophyta</taxon>
        <taxon>Embryophyta</taxon>
        <taxon>Tracheophyta</taxon>
        <taxon>Spermatophyta</taxon>
        <taxon>Magnoliopsida</taxon>
        <taxon>eudicotyledons</taxon>
        <taxon>Gunneridae</taxon>
        <taxon>Pentapetalae</taxon>
        <taxon>rosids</taxon>
        <taxon>fabids</taxon>
        <taxon>Fabales</taxon>
        <taxon>Fabaceae</taxon>
        <taxon>Caesalpinioideae</taxon>
        <taxon>Cassia clade</taxon>
        <taxon>Senna</taxon>
    </lineage>
</organism>
<keyword evidence="3" id="KW-1185">Reference proteome</keyword>
<comment type="caution">
    <text evidence="2">The sequence shown here is derived from an EMBL/GenBank/DDBJ whole genome shotgun (WGS) entry which is preliminary data.</text>
</comment>